<dbReference type="Pfam" id="PF08241">
    <property type="entry name" value="Methyltransf_11"/>
    <property type="match status" value="1"/>
</dbReference>
<protein>
    <submittedName>
        <fullName evidence="2">Methyltransferase domain-containing protein</fullName>
    </submittedName>
</protein>
<evidence type="ECO:0000259" key="1">
    <source>
        <dbReference type="Pfam" id="PF08241"/>
    </source>
</evidence>
<organism evidence="2 3">
    <name type="scientific">Allosaccharopolyspora coralli</name>
    <dbReference type="NCBI Taxonomy" id="2665642"/>
    <lineage>
        <taxon>Bacteria</taxon>
        <taxon>Bacillati</taxon>
        <taxon>Actinomycetota</taxon>
        <taxon>Actinomycetes</taxon>
        <taxon>Pseudonocardiales</taxon>
        <taxon>Pseudonocardiaceae</taxon>
        <taxon>Allosaccharopolyspora</taxon>
    </lineage>
</organism>
<dbReference type="Gene3D" id="3.40.50.150">
    <property type="entry name" value="Vaccinia Virus protein VP39"/>
    <property type="match status" value="1"/>
</dbReference>
<keyword evidence="3" id="KW-1185">Reference proteome</keyword>
<accession>A0A5Q3Q7T3</accession>
<reference evidence="3" key="1">
    <citation type="submission" date="2019-11" db="EMBL/GenBank/DDBJ databases">
        <title>The complete genome sequence of Saccharopolyspora sp. E2A.</title>
        <authorList>
            <person name="Zhang G."/>
        </authorList>
    </citation>
    <scope>NUCLEOTIDE SEQUENCE [LARGE SCALE GENOMIC DNA]</scope>
    <source>
        <strain evidence="3">E2A</strain>
    </source>
</reference>
<dbReference type="PANTHER" id="PTHR43591">
    <property type="entry name" value="METHYLTRANSFERASE"/>
    <property type="match status" value="1"/>
</dbReference>
<dbReference type="Proteomes" id="UP000371041">
    <property type="component" value="Chromosome"/>
</dbReference>
<keyword evidence="2" id="KW-0808">Transferase</keyword>
<dbReference type="GO" id="GO:0008757">
    <property type="term" value="F:S-adenosylmethionine-dependent methyltransferase activity"/>
    <property type="evidence" value="ECO:0007669"/>
    <property type="project" value="InterPro"/>
</dbReference>
<dbReference type="InterPro" id="IPR013216">
    <property type="entry name" value="Methyltransf_11"/>
</dbReference>
<evidence type="ECO:0000313" key="2">
    <source>
        <dbReference type="EMBL" id="QGK70423.1"/>
    </source>
</evidence>
<sequence length="227" mass="23636">MGANLSLLDTFGLGDEDLQAWLASGRPDEEFDSWLIDRVARCPSGGQAIAVYGAETTHDFARRAILGALDLGAGDRLLDVGCGGGQLLRDALDAGAQATGIDHSSDMVALARDRANGAEVVGGQADRLPFEDGAFTAAALSVVFFFFDDPVGVLRECARVLAADGRLAVYTTGPSLRGTAAAPEPVAGHGHFYDDEQLVSLAREAGLTDVFVTDDEGAQLLTARAPT</sequence>
<dbReference type="SUPFAM" id="SSF53335">
    <property type="entry name" value="S-adenosyl-L-methionine-dependent methyltransferases"/>
    <property type="match status" value="1"/>
</dbReference>
<name>A0A5Q3Q7T3_9PSEU</name>
<dbReference type="InterPro" id="IPR029063">
    <property type="entry name" value="SAM-dependent_MTases_sf"/>
</dbReference>
<dbReference type="EMBL" id="CP045929">
    <property type="protein sequence ID" value="QGK70423.1"/>
    <property type="molecule type" value="Genomic_DNA"/>
</dbReference>
<feature type="domain" description="Methyltransferase type 11" evidence="1">
    <location>
        <begin position="78"/>
        <end position="168"/>
    </location>
</feature>
<dbReference type="CDD" id="cd02440">
    <property type="entry name" value="AdoMet_MTases"/>
    <property type="match status" value="1"/>
</dbReference>
<dbReference type="KEGG" id="sace:GIY23_13625"/>
<dbReference type="RefSeq" id="WP_154077005.1">
    <property type="nucleotide sequence ID" value="NZ_CP045929.1"/>
</dbReference>
<gene>
    <name evidence="2" type="ORF">GIY23_13625</name>
</gene>
<dbReference type="GO" id="GO:0032259">
    <property type="term" value="P:methylation"/>
    <property type="evidence" value="ECO:0007669"/>
    <property type="project" value="UniProtKB-KW"/>
</dbReference>
<keyword evidence="2" id="KW-0489">Methyltransferase</keyword>
<proteinExistence type="predicted"/>
<dbReference type="AlphaFoldDB" id="A0A5Q3Q7T3"/>
<evidence type="ECO:0000313" key="3">
    <source>
        <dbReference type="Proteomes" id="UP000371041"/>
    </source>
</evidence>